<evidence type="ECO:0008006" key="4">
    <source>
        <dbReference type="Google" id="ProtNLM"/>
    </source>
</evidence>
<keyword evidence="1" id="KW-0472">Membrane</keyword>
<reference evidence="2" key="1">
    <citation type="submission" date="2021-01" db="EMBL/GenBank/DDBJ databases">
        <authorList>
            <consortium name="Genoscope - CEA"/>
            <person name="William W."/>
        </authorList>
    </citation>
    <scope>NUCLEOTIDE SEQUENCE</scope>
</reference>
<dbReference type="AlphaFoldDB" id="A0A8S1SZ60"/>
<gene>
    <name evidence="2" type="ORF">PPENT_87.1.T0140274</name>
</gene>
<evidence type="ECO:0000313" key="2">
    <source>
        <dbReference type="EMBL" id="CAD8145500.1"/>
    </source>
</evidence>
<name>A0A8S1SZ60_9CILI</name>
<proteinExistence type="predicted"/>
<evidence type="ECO:0000313" key="3">
    <source>
        <dbReference type="Proteomes" id="UP000689195"/>
    </source>
</evidence>
<keyword evidence="1" id="KW-1133">Transmembrane helix</keyword>
<comment type="caution">
    <text evidence="2">The sequence shown here is derived from an EMBL/GenBank/DDBJ whole genome shotgun (WGS) entry which is preliminary data.</text>
</comment>
<dbReference type="PANTHER" id="PTHR31398:SF0">
    <property type="entry name" value="MEIOTIC NUCLEAR DIVISION PROTEIN 1 HOMOLOG"/>
    <property type="match status" value="1"/>
</dbReference>
<feature type="transmembrane region" description="Helical" evidence="1">
    <location>
        <begin position="34"/>
        <end position="55"/>
    </location>
</feature>
<dbReference type="Proteomes" id="UP000689195">
    <property type="component" value="Unassembled WGS sequence"/>
</dbReference>
<protein>
    <recommendedName>
        <fullName evidence="4">Transmembrane protein</fullName>
    </recommendedName>
</protein>
<keyword evidence="3" id="KW-1185">Reference proteome</keyword>
<dbReference type="PANTHER" id="PTHR31398">
    <property type="entry name" value="MEIOTIC NUCLEAR DIVISION PROTEIN 1 HOMOLOG"/>
    <property type="match status" value="1"/>
</dbReference>
<dbReference type="OrthoDB" id="289047at2759"/>
<sequence length="480" mass="55917">MYIIQSAAQNLRTLDIFGMDVHLLSKGSTTHKTYSGAAASLFIFSVLIYSFYSFILQMNEGKNAILNRQEALLQNNEGYKFDSKDFIFIAGLLDAAGQPIMNQNNSIYSVTYYFCNKSLSDTQCTYFSSTICGDIITELSQKMGVPKDYQYISYCIDQEKTDNFETLRLQGSQRMDNFTLVGALLNKCVNNTEKNDCAPQELIDQIVTNSNFYYSYTHYQFRKDLDSYPFETMQNFDVTTLYPKLKKYIKVLYSYSVAYLEYNPFYFFPQTTECQSVEYDQSIIDAIVSSDNDIQLAQVEIHLGVKKYISHVTYQTLMDVAAKLGGFFTILKICVSIMLYPIQQWQYRLYLINCYLDIKKGSSAQSLTNFMDHDKLNLLQVALQKKKRDYYHQQNRIIEKLLDVVEIAFNPLRLSRQVEDLQYSIKQFDISKTKRFRIDENEHEHELIEIKSISRSINQEFEHIGQQNRIPRIQVNMGNN</sequence>
<dbReference type="GO" id="GO:0007131">
    <property type="term" value="P:reciprocal meiotic recombination"/>
    <property type="evidence" value="ECO:0007669"/>
    <property type="project" value="TreeGrafter"/>
</dbReference>
<keyword evidence="1" id="KW-0812">Transmembrane</keyword>
<dbReference type="EMBL" id="CAJJDO010000014">
    <property type="protein sequence ID" value="CAD8145500.1"/>
    <property type="molecule type" value="Genomic_DNA"/>
</dbReference>
<accession>A0A8S1SZ60</accession>
<evidence type="ECO:0000256" key="1">
    <source>
        <dbReference type="SAM" id="Phobius"/>
    </source>
</evidence>
<dbReference type="GO" id="GO:0005634">
    <property type="term" value="C:nucleus"/>
    <property type="evidence" value="ECO:0007669"/>
    <property type="project" value="TreeGrafter"/>
</dbReference>
<organism evidence="2 3">
    <name type="scientific">Paramecium pentaurelia</name>
    <dbReference type="NCBI Taxonomy" id="43138"/>
    <lineage>
        <taxon>Eukaryota</taxon>
        <taxon>Sar</taxon>
        <taxon>Alveolata</taxon>
        <taxon>Ciliophora</taxon>
        <taxon>Intramacronucleata</taxon>
        <taxon>Oligohymenophorea</taxon>
        <taxon>Peniculida</taxon>
        <taxon>Parameciidae</taxon>
        <taxon>Paramecium</taxon>
    </lineage>
</organism>